<protein>
    <submittedName>
        <fullName evidence="1">Sensor histidine kinase</fullName>
    </submittedName>
</protein>
<reference evidence="1 2" key="1">
    <citation type="journal article" date="2018" name="ACS Chem. Biol.">
        <title>Ketoreductase domain dysfunction expands chemodiversity: malyngamide biosynthesis in the cyanobacterium Okeania hirsuta.</title>
        <authorList>
            <person name="Moss N.A."/>
            <person name="Leao T."/>
            <person name="Rankin M."/>
            <person name="McCullough T.M."/>
            <person name="Qu P."/>
            <person name="Korobeynikov A."/>
            <person name="Smith J.L."/>
            <person name="Gerwick L."/>
            <person name="Gerwick W.H."/>
        </authorList>
    </citation>
    <scope>NUCLEOTIDE SEQUENCE [LARGE SCALE GENOMIC DNA]</scope>
    <source>
        <strain evidence="1 2">PAB10Feb10-1</strain>
    </source>
</reference>
<comment type="caution">
    <text evidence="1">The sequence shown here is derived from an EMBL/GenBank/DDBJ whole genome shotgun (WGS) entry which is preliminary data.</text>
</comment>
<accession>A0A3N6P1U4</accession>
<dbReference type="GO" id="GO:0016301">
    <property type="term" value="F:kinase activity"/>
    <property type="evidence" value="ECO:0007669"/>
    <property type="project" value="UniProtKB-KW"/>
</dbReference>
<evidence type="ECO:0000313" key="2">
    <source>
        <dbReference type="Proteomes" id="UP000269154"/>
    </source>
</evidence>
<dbReference type="EMBL" id="RCBY01000009">
    <property type="protein sequence ID" value="RQH55294.1"/>
    <property type="molecule type" value="Genomic_DNA"/>
</dbReference>
<proteinExistence type="predicted"/>
<organism evidence="1 2">
    <name type="scientific">Okeania hirsuta</name>
    <dbReference type="NCBI Taxonomy" id="1458930"/>
    <lineage>
        <taxon>Bacteria</taxon>
        <taxon>Bacillati</taxon>
        <taxon>Cyanobacteriota</taxon>
        <taxon>Cyanophyceae</taxon>
        <taxon>Oscillatoriophycideae</taxon>
        <taxon>Oscillatoriales</taxon>
        <taxon>Microcoleaceae</taxon>
        <taxon>Okeania</taxon>
    </lineage>
</organism>
<dbReference type="InterPro" id="IPR036890">
    <property type="entry name" value="HATPase_C_sf"/>
</dbReference>
<keyword evidence="1" id="KW-0418">Kinase</keyword>
<keyword evidence="1" id="KW-0808">Transferase</keyword>
<gene>
    <name evidence="1" type="ORF">D5R40_02930</name>
</gene>
<dbReference type="AlphaFoldDB" id="A0A3N6P1U4"/>
<dbReference type="SUPFAM" id="SSF55874">
    <property type="entry name" value="ATPase domain of HSP90 chaperone/DNA topoisomerase II/histidine kinase"/>
    <property type="match status" value="1"/>
</dbReference>
<dbReference type="Proteomes" id="UP000269154">
    <property type="component" value="Unassembled WGS sequence"/>
</dbReference>
<name>A0A3N6P1U4_9CYAN</name>
<sequence length="37" mass="3952">MAIAQTLIQVHGGKIEVTSKVGVGSCFWVKIPVVVKK</sequence>
<dbReference type="OrthoDB" id="438185at2"/>
<keyword evidence="2" id="KW-1185">Reference proteome</keyword>
<dbReference type="Gene3D" id="3.30.565.10">
    <property type="entry name" value="Histidine kinase-like ATPase, C-terminal domain"/>
    <property type="match status" value="1"/>
</dbReference>
<evidence type="ECO:0000313" key="1">
    <source>
        <dbReference type="EMBL" id="RQH55294.1"/>
    </source>
</evidence>